<organism evidence="1 2">
    <name type="scientific">Parafrankia irregularis</name>
    <dbReference type="NCBI Taxonomy" id="795642"/>
    <lineage>
        <taxon>Bacteria</taxon>
        <taxon>Bacillati</taxon>
        <taxon>Actinomycetota</taxon>
        <taxon>Actinomycetes</taxon>
        <taxon>Frankiales</taxon>
        <taxon>Frankiaceae</taxon>
        <taxon>Parafrankia</taxon>
    </lineage>
</organism>
<evidence type="ECO:0000313" key="2">
    <source>
        <dbReference type="Proteomes" id="UP000198802"/>
    </source>
</evidence>
<name>A0A0S4QNA5_9ACTN</name>
<reference evidence="2" key="1">
    <citation type="submission" date="2015-11" db="EMBL/GenBank/DDBJ databases">
        <authorList>
            <person name="Varghese N."/>
        </authorList>
    </citation>
    <scope>NUCLEOTIDE SEQUENCE [LARGE SCALE GENOMIC DNA]</scope>
    <source>
        <strain evidence="2">DSM 45899</strain>
    </source>
</reference>
<accession>A0A0S4QNA5</accession>
<keyword evidence="2" id="KW-1185">Reference proteome</keyword>
<gene>
    <name evidence="1" type="ORF">Ga0074812_110142</name>
</gene>
<sequence>MFHGRTGDELPADDLGPDDLGALTRTMADIEHLARSGSALAAQAEGQFVAAPGLVELADTECLDGPSGLRPWLDDLRAAREAGRDERDVAAGIAAWRLRAESTREIVRTMVDTNDRVIRESTALMSELRHRLEGFQVKAGHLGVAEEPELFRLHAAAQEALGRPPVDLGPAARLVAEYVAAVNRHGPDAPDAPASPGAR</sequence>
<protein>
    <submittedName>
        <fullName evidence="1">Uncharacterized protein</fullName>
    </submittedName>
</protein>
<proteinExistence type="predicted"/>
<dbReference type="RefSeq" id="WP_091278153.1">
    <property type="nucleotide sequence ID" value="NZ_FAOZ01000010.1"/>
</dbReference>
<dbReference type="Proteomes" id="UP000198802">
    <property type="component" value="Unassembled WGS sequence"/>
</dbReference>
<dbReference type="AlphaFoldDB" id="A0A0S4QNA5"/>
<evidence type="ECO:0000313" key="1">
    <source>
        <dbReference type="EMBL" id="CUU57127.1"/>
    </source>
</evidence>
<dbReference type="EMBL" id="FAOZ01000010">
    <property type="protein sequence ID" value="CUU57127.1"/>
    <property type="molecule type" value="Genomic_DNA"/>
</dbReference>